<keyword evidence="3" id="KW-1185">Reference proteome</keyword>
<name>A0A926EJ74_9FIRM</name>
<organism evidence="2 3">
    <name type="scientific">Zhenhengia yiwuensis</name>
    <dbReference type="NCBI Taxonomy" id="2763666"/>
    <lineage>
        <taxon>Bacteria</taxon>
        <taxon>Bacillati</taxon>
        <taxon>Bacillota</taxon>
        <taxon>Clostridia</taxon>
        <taxon>Lachnospirales</taxon>
        <taxon>Lachnospiraceae</taxon>
        <taxon>Zhenhengia</taxon>
    </lineage>
</organism>
<dbReference type="GO" id="GO:0016747">
    <property type="term" value="F:acyltransferase activity, transferring groups other than amino-acyl groups"/>
    <property type="evidence" value="ECO:0007669"/>
    <property type="project" value="InterPro"/>
</dbReference>
<gene>
    <name evidence="2" type="ORF">H8718_17210</name>
</gene>
<protein>
    <submittedName>
        <fullName evidence="2">GNAT family N-acetyltransferase</fullName>
    </submittedName>
</protein>
<dbReference type="Gene3D" id="3.40.630.30">
    <property type="match status" value="1"/>
</dbReference>
<dbReference type="InterPro" id="IPR016181">
    <property type="entry name" value="Acyl_CoA_acyltransferase"/>
</dbReference>
<dbReference type="PROSITE" id="PS51186">
    <property type="entry name" value="GNAT"/>
    <property type="match status" value="1"/>
</dbReference>
<dbReference type="RefSeq" id="WP_249334079.1">
    <property type="nucleotide sequence ID" value="NZ_JACRSY010000041.1"/>
</dbReference>
<dbReference type="Pfam" id="PF00583">
    <property type="entry name" value="Acetyltransf_1"/>
    <property type="match status" value="1"/>
</dbReference>
<comment type="caution">
    <text evidence="2">The sequence shown here is derived from an EMBL/GenBank/DDBJ whole genome shotgun (WGS) entry which is preliminary data.</text>
</comment>
<sequence>MSNYCLEIPNMRHKVEYERVMDKWESVENNIQPELMRRYSKNFGSNIPFDKWLEYCEDDRTTGSMLKNNVPCTLFFMIKDKKEIVGCIVMNHKDTHRGHLHAGIVPWHRGKGYGTRMLSLALQKCFDAGIPTVHITPRKDNQGAIKTILKNGGVLIEEFMEDGNQILRYEIDVTTSIEN</sequence>
<dbReference type="PANTHER" id="PTHR39173:SF1">
    <property type="entry name" value="ACETYLTRANSFERASE"/>
    <property type="match status" value="1"/>
</dbReference>
<proteinExistence type="predicted"/>
<evidence type="ECO:0000259" key="1">
    <source>
        <dbReference type="PROSITE" id="PS51186"/>
    </source>
</evidence>
<dbReference type="CDD" id="cd04301">
    <property type="entry name" value="NAT_SF"/>
    <property type="match status" value="1"/>
</dbReference>
<dbReference type="InterPro" id="IPR000182">
    <property type="entry name" value="GNAT_dom"/>
</dbReference>
<feature type="domain" description="N-acetyltransferase" evidence="1">
    <location>
        <begin position="22"/>
        <end position="174"/>
    </location>
</feature>
<dbReference type="AlphaFoldDB" id="A0A926EJ74"/>
<dbReference type="PANTHER" id="PTHR39173">
    <property type="entry name" value="ACETYLTRANSFERASE"/>
    <property type="match status" value="1"/>
</dbReference>
<dbReference type="SUPFAM" id="SSF55729">
    <property type="entry name" value="Acyl-CoA N-acyltransferases (Nat)"/>
    <property type="match status" value="1"/>
</dbReference>
<evidence type="ECO:0000313" key="3">
    <source>
        <dbReference type="Proteomes" id="UP000655830"/>
    </source>
</evidence>
<dbReference type="Proteomes" id="UP000655830">
    <property type="component" value="Unassembled WGS sequence"/>
</dbReference>
<reference evidence="2" key="1">
    <citation type="submission" date="2020-08" db="EMBL/GenBank/DDBJ databases">
        <title>Genome public.</title>
        <authorList>
            <person name="Liu C."/>
            <person name="Sun Q."/>
        </authorList>
    </citation>
    <scope>NUCLEOTIDE SEQUENCE</scope>
    <source>
        <strain evidence="2">NSJ-12</strain>
    </source>
</reference>
<dbReference type="EMBL" id="JACRSY010000041">
    <property type="protein sequence ID" value="MBC8581248.1"/>
    <property type="molecule type" value="Genomic_DNA"/>
</dbReference>
<accession>A0A926EJ74</accession>
<evidence type="ECO:0000313" key="2">
    <source>
        <dbReference type="EMBL" id="MBC8581248.1"/>
    </source>
</evidence>